<dbReference type="Proteomes" id="UP000198683">
    <property type="component" value="Unassembled WGS sequence"/>
</dbReference>
<dbReference type="OrthoDB" id="3867411at2"/>
<name>A0A1G9AAM0_9ACTN</name>
<accession>A0A1G9AAM0</accession>
<keyword evidence="1" id="KW-0304">Gas vesicle</keyword>
<organism evidence="4 5">
    <name type="scientific">Nonomuraea maritima</name>
    <dbReference type="NCBI Taxonomy" id="683260"/>
    <lineage>
        <taxon>Bacteria</taxon>
        <taxon>Bacillati</taxon>
        <taxon>Actinomycetota</taxon>
        <taxon>Actinomycetes</taxon>
        <taxon>Streptosporangiales</taxon>
        <taxon>Streptosporangiaceae</taxon>
        <taxon>Nonomuraea</taxon>
    </lineage>
</organism>
<proteinExistence type="inferred from homology"/>
<dbReference type="STRING" id="683260.SAMN05421874_10678"/>
<comment type="subcellular location">
    <subcellularLocation>
        <location evidence="2">Gas vesicle</location>
    </subcellularLocation>
</comment>
<keyword evidence="5" id="KW-1185">Reference proteome</keyword>
<dbReference type="GO" id="GO:0031412">
    <property type="term" value="P:gas vesicle organization"/>
    <property type="evidence" value="ECO:0007669"/>
    <property type="project" value="InterPro"/>
</dbReference>
<comment type="similarity">
    <text evidence="3">Belongs to the gas vesicle GvpF/GvpL family.</text>
</comment>
<dbReference type="RefSeq" id="WP_090763279.1">
    <property type="nucleotide sequence ID" value="NZ_FNFB01000006.1"/>
</dbReference>
<dbReference type="AlphaFoldDB" id="A0A1G9AAM0"/>
<dbReference type="EMBL" id="FNFB01000006">
    <property type="protein sequence ID" value="SDK23500.1"/>
    <property type="molecule type" value="Genomic_DNA"/>
</dbReference>
<evidence type="ECO:0000256" key="2">
    <source>
        <dbReference type="ARBA" id="ARBA00035108"/>
    </source>
</evidence>
<gene>
    <name evidence="4" type="ORF">SAMN05421874_10678</name>
</gene>
<reference evidence="4 5" key="1">
    <citation type="submission" date="2016-10" db="EMBL/GenBank/DDBJ databases">
        <authorList>
            <person name="de Groot N.N."/>
        </authorList>
    </citation>
    <scope>NUCLEOTIDE SEQUENCE [LARGE SCALE GENOMIC DNA]</scope>
    <source>
        <strain evidence="4 5">CGMCC 4.5681</strain>
    </source>
</reference>
<dbReference type="PANTHER" id="PTHR36852:SF1">
    <property type="entry name" value="PROTEIN GVPL 2"/>
    <property type="match status" value="1"/>
</dbReference>
<dbReference type="InterPro" id="IPR009430">
    <property type="entry name" value="GvpL/GvpF"/>
</dbReference>
<evidence type="ECO:0000313" key="5">
    <source>
        <dbReference type="Proteomes" id="UP000198683"/>
    </source>
</evidence>
<evidence type="ECO:0000256" key="1">
    <source>
        <dbReference type="ARBA" id="ARBA00022987"/>
    </source>
</evidence>
<dbReference type="Pfam" id="PF06386">
    <property type="entry name" value="GvpL_GvpF"/>
    <property type="match status" value="1"/>
</dbReference>
<sequence>MGRPKVSTASVPKQRAGKAENLASYVYGIVPADLKSPPETEGLGEPAGKVRLVRHGEIAALVSDVDAGEPLGSPGDYYAHERLLDATAAKSPVLPFRFGAVLSDADAVVRELLEPHHDEFSAALRELEGMAEFIVRGRYVERALLSEILAESPEAESLRRLIRGRDEMATRDERIRLGEIVAESIEAKRDMDTQLLVDGLSGHYEMAVVREPTHEQDAVHVALLVETGRQRELEETLTAFGERWEGRVDLRLLGPLAPYDFVTTQQEV</sequence>
<evidence type="ECO:0000256" key="3">
    <source>
        <dbReference type="ARBA" id="ARBA00035643"/>
    </source>
</evidence>
<dbReference type="GO" id="GO:0031411">
    <property type="term" value="C:gas vesicle"/>
    <property type="evidence" value="ECO:0007669"/>
    <property type="project" value="UniProtKB-SubCell"/>
</dbReference>
<protein>
    <submittedName>
        <fullName evidence="4">Gas vesicle synthesis protein GvpL/GvpF</fullName>
    </submittedName>
</protein>
<evidence type="ECO:0000313" key="4">
    <source>
        <dbReference type="EMBL" id="SDK23500.1"/>
    </source>
</evidence>
<dbReference type="PANTHER" id="PTHR36852">
    <property type="entry name" value="PROTEIN GVPL 2"/>
    <property type="match status" value="1"/>
</dbReference>